<organism evidence="1">
    <name type="scientific">Arundo donax</name>
    <name type="common">Giant reed</name>
    <name type="synonym">Donax arundinaceus</name>
    <dbReference type="NCBI Taxonomy" id="35708"/>
    <lineage>
        <taxon>Eukaryota</taxon>
        <taxon>Viridiplantae</taxon>
        <taxon>Streptophyta</taxon>
        <taxon>Embryophyta</taxon>
        <taxon>Tracheophyta</taxon>
        <taxon>Spermatophyta</taxon>
        <taxon>Magnoliopsida</taxon>
        <taxon>Liliopsida</taxon>
        <taxon>Poales</taxon>
        <taxon>Poaceae</taxon>
        <taxon>PACMAD clade</taxon>
        <taxon>Arundinoideae</taxon>
        <taxon>Arundineae</taxon>
        <taxon>Arundo</taxon>
    </lineage>
</organism>
<name>A0A0A9EGX3_ARUDO</name>
<proteinExistence type="predicted"/>
<sequence>MKQTSYHHIISDYGSFVHPMEKVHCIIQIPSFHISKEQSCAGHYIYLRHLVEHVLCLIKHSIVYKTRHQSSSRFHILFRHC</sequence>
<accession>A0A0A9EGX3</accession>
<protein>
    <submittedName>
        <fullName evidence="1">Uncharacterized protein</fullName>
    </submittedName>
</protein>
<evidence type="ECO:0000313" key="1">
    <source>
        <dbReference type="EMBL" id="JAD99336.1"/>
    </source>
</evidence>
<reference evidence="1" key="2">
    <citation type="journal article" date="2015" name="Data Brief">
        <title>Shoot transcriptome of the giant reed, Arundo donax.</title>
        <authorList>
            <person name="Barrero R.A."/>
            <person name="Guerrero F.D."/>
            <person name="Moolhuijzen P."/>
            <person name="Goolsby J.A."/>
            <person name="Tidwell J."/>
            <person name="Bellgard S.E."/>
            <person name="Bellgard M.I."/>
        </authorList>
    </citation>
    <scope>NUCLEOTIDE SEQUENCE</scope>
    <source>
        <tissue evidence="1">Shoot tissue taken approximately 20 cm above the soil surface</tissue>
    </source>
</reference>
<dbReference type="EMBL" id="GBRH01198559">
    <property type="protein sequence ID" value="JAD99336.1"/>
    <property type="molecule type" value="Transcribed_RNA"/>
</dbReference>
<reference evidence="1" key="1">
    <citation type="submission" date="2014-09" db="EMBL/GenBank/DDBJ databases">
        <authorList>
            <person name="Magalhaes I.L.F."/>
            <person name="Oliveira U."/>
            <person name="Santos F.R."/>
            <person name="Vidigal T.H.D.A."/>
            <person name="Brescovit A.D."/>
            <person name="Santos A.J."/>
        </authorList>
    </citation>
    <scope>NUCLEOTIDE SEQUENCE</scope>
    <source>
        <tissue evidence="1">Shoot tissue taken approximately 20 cm above the soil surface</tissue>
    </source>
</reference>
<dbReference type="AlphaFoldDB" id="A0A0A9EGX3"/>